<organism evidence="3 5">
    <name type="scientific">Medicago truncatula</name>
    <name type="common">Barrel medic</name>
    <name type="synonym">Medicago tribuloides</name>
    <dbReference type="NCBI Taxonomy" id="3880"/>
    <lineage>
        <taxon>Eukaryota</taxon>
        <taxon>Viridiplantae</taxon>
        <taxon>Streptophyta</taxon>
        <taxon>Embryophyta</taxon>
        <taxon>Tracheophyta</taxon>
        <taxon>Spermatophyta</taxon>
        <taxon>Magnoliopsida</taxon>
        <taxon>eudicotyledons</taxon>
        <taxon>Gunneridae</taxon>
        <taxon>Pentapetalae</taxon>
        <taxon>rosids</taxon>
        <taxon>fabids</taxon>
        <taxon>Fabales</taxon>
        <taxon>Fabaceae</taxon>
        <taxon>Papilionoideae</taxon>
        <taxon>50 kb inversion clade</taxon>
        <taxon>NPAAA clade</taxon>
        <taxon>Hologalegina</taxon>
        <taxon>IRL clade</taxon>
        <taxon>Trifolieae</taxon>
        <taxon>Medicago</taxon>
    </lineage>
</organism>
<dbReference type="eggNOG" id="KOG1598">
    <property type="taxonomic scope" value="Eukaryota"/>
</dbReference>
<accession>G7L1K7</accession>
<feature type="region of interest" description="Disordered" evidence="1">
    <location>
        <begin position="123"/>
        <end position="157"/>
    </location>
</feature>
<dbReference type="EMBL" id="CM001223">
    <property type="protein sequence ID" value="AES80941.1"/>
    <property type="molecule type" value="Genomic_DNA"/>
</dbReference>
<evidence type="ECO:0000313" key="5">
    <source>
        <dbReference type="Proteomes" id="UP000002051"/>
    </source>
</evidence>
<feature type="compositionally biased region" description="Basic and acidic residues" evidence="1">
    <location>
        <begin position="129"/>
        <end position="144"/>
    </location>
</feature>
<dbReference type="InterPro" id="IPR011665">
    <property type="entry name" value="BRF1_TBP-bd_dom"/>
</dbReference>
<feature type="domain" description="Brf1 TBP-binding" evidence="2">
    <location>
        <begin position="157"/>
        <end position="193"/>
    </location>
</feature>
<gene>
    <name evidence="3" type="ordered locus">MTR_7g086760</name>
</gene>
<reference evidence="3 5" key="1">
    <citation type="journal article" date="2011" name="Nature">
        <title>The Medicago genome provides insight into the evolution of rhizobial symbioses.</title>
        <authorList>
            <person name="Young N.D."/>
            <person name="Debelle F."/>
            <person name="Oldroyd G.E."/>
            <person name="Geurts R."/>
            <person name="Cannon S.B."/>
            <person name="Udvardi M.K."/>
            <person name="Benedito V.A."/>
            <person name="Mayer K.F."/>
            <person name="Gouzy J."/>
            <person name="Schoof H."/>
            <person name="Van de Peer Y."/>
            <person name="Proost S."/>
            <person name="Cook D.R."/>
            <person name="Meyers B.C."/>
            <person name="Spannagl M."/>
            <person name="Cheung F."/>
            <person name="De Mita S."/>
            <person name="Krishnakumar V."/>
            <person name="Gundlach H."/>
            <person name="Zhou S."/>
            <person name="Mudge J."/>
            <person name="Bharti A.K."/>
            <person name="Murray J.D."/>
            <person name="Naoumkina M.A."/>
            <person name="Rosen B."/>
            <person name="Silverstein K.A."/>
            <person name="Tang H."/>
            <person name="Rombauts S."/>
            <person name="Zhao P.X."/>
            <person name="Zhou P."/>
            <person name="Barbe V."/>
            <person name="Bardou P."/>
            <person name="Bechner M."/>
            <person name="Bellec A."/>
            <person name="Berger A."/>
            <person name="Berges H."/>
            <person name="Bidwell S."/>
            <person name="Bisseling T."/>
            <person name="Choisne N."/>
            <person name="Couloux A."/>
            <person name="Denny R."/>
            <person name="Deshpande S."/>
            <person name="Dai X."/>
            <person name="Doyle J.J."/>
            <person name="Dudez A.M."/>
            <person name="Farmer A.D."/>
            <person name="Fouteau S."/>
            <person name="Franken C."/>
            <person name="Gibelin C."/>
            <person name="Gish J."/>
            <person name="Goldstein S."/>
            <person name="Gonzalez A.J."/>
            <person name="Green P.J."/>
            <person name="Hallab A."/>
            <person name="Hartog M."/>
            <person name="Hua A."/>
            <person name="Humphray S.J."/>
            <person name="Jeong D.H."/>
            <person name="Jing Y."/>
            <person name="Jocker A."/>
            <person name="Kenton S.M."/>
            <person name="Kim D.J."/>
            <person name="Klee K."/>
            <person name="Lai H."/>
            <person name="Lang C."/>
            <person name="Lin S."/>
            <person name="Macmil S.L."/>
            <person name="Magdelenat G."/>
            <person name="Matthews L."/>
            <person name="McCorrison J."/>
            <person name="Monaghan E.L."/>
            <person name="Mun J.H."/>
            <person name="Najar F.Z."/>
            <person name="Nicholson C."/>
            <person name="Noirot C."/>
            <person name="O'Bleness M."/>
            <person name="Paule C.R."/>
            <person name="Poulain J."/>
            <person name="Prion F."/>
            <person name="Qin B."/>
            <person name="Qu C."/>
            <person name="Retzel E.F."/>
            <person name="Riddle C."/>
            <person name="Sallet E."/>
            <person name="Samain S."/>
            <person name="Samson N."/>
            <person name="Sanders I."/>
            <person name="Saurat O."/>
            <person name="Scarpelli C."/>
            <person name="Schiex T."/>
            <person name="Segurens B."/>
            <person name="Severin A.J."/>
            <person name="Sherrier D.J."/>
            <person name="Shi R."/>
            <person name="Sims S."/>
            <person name="Singer S.R."/>
            <person name="Sinharoy S."/>
            <person name="Sterck L."/>
            <person name="Viollet A."/>
            <person name="Wang B.B."/>
            <person name="Wang K."/>
            <person name="Wang M."/>
            <person name="Wang X."/>
            <person name="Warfsmann J."/>
            <person name="Weissenbach J."/>
            <person name="White D.D."/>
            <person name="White J.D."/>
            <person name="Wiley G.B."/>
            <person name="Wincker P."/>
            <person name="Xing Y."/>
            <person name="Yang L."/>
            <person name="Yao Z."/>
            <person name="Ying F."/>
            <person name="Zhai J."/>
            <person name="Zhou L."/>
            <person name="Zuber A."/>
            <person name="Denarie J."/>
            <person name="Dixon R.A."/>
            <person name="May G.D."/>
            <person name="Schwartz D.C."/>
            <person name="Rogers J."/>
            <person name="Quetier F."/>
            <person name="Town C.D."/>
            <person name="Roe B.A."/>
        </authorList>
    </citation>
    <scope>NUCLEOTIDE SEQUENCE [LARGE SCALE GENOMIC DNA]</scope>
    <source>
        <strain evidence="3">A17</strain>
        <strain evidence="4 5">cv. Jemalong A17</strain>
    </source>
</reference>
<protein>
    <recommendedName>
        <fullName evidence="2">Brf1 TBP-binding domain-containing protein</fullName>
    </recommendedName>
</protein>
<proteinExistence type="predicted"/>
<dbReference type="Proteomes" id="UP000002051">
    <property type="component" value="Unassembled WGS sequence"/>
</dbReference>
<reference evidence="3 5" key="2">
    <citation type="journal article" date="2014" name="BMC Genomics">
        <title>An improved genome release (version Mt4.0) for the model legume Medicago truncatula.</title>
        <authorList>
            <person name="Tang H."/>
            <person name="Krishnakumar V."/>
            <person name="Bidwell S."/>
            <person name="Rosen B."/>
            <person name="Chan A."/>
            <person name="Zhou S."/>
            <person name="Gentzbittel L."/>
            <person name="Childs K.L."/>
            <person name="Yandell M."/>
            <person name="Gundlach H."/>
            <person name="Mayer K.F."/>
            <person name="Schwartz D.C."/>
            <person name="Town C.D."/>
        </authorList>
    </citation>
    <scope>GENOME REANNOTATION</scope>
    <source>
        <strain evidence="4 5">cv. Jemalong A17</strain>
    </source>
</reference>
<dbReference type="EnsemblPlants" id="AES80941">
    <property type="protein sequence ID" value="AES80941"/>
    <property type="gene ID" value="MTR_7g086760"/>
</dbReference>
<evidence type="ECO:0000256" key="1">
    <source>
        <dbReference type="SAM" id="MobiDB-lite"/>
    </source>
</evidence>
<evidence type="ECO:0000313" key="4">
    <source>
        <dbReference type="EnsemblPlants" id="AES80941"/>
    </source>
</evidence>
<dbReference type="HOGENOM" id="CLU_883888_0_0_1"/>
<evidence type="ECO:0000313" key="3">
    <source>
        <dbReference type="EMBL" id="AES80941.1"/>
    </source>
</evidence>
<dbReference type="AlphaFoldDB" id="G7L1K7"/>
<evidence type="ECO:0000259" key="2">
    <source>
        <dbReference type="Pfam" id="PF07741"/>
    </source>
</evidence>
<feature type="compositionally biased region" description="Acidic residues" evidence="1">
    <location>
        <begin position="145"/>
        <end position="157"/>
    </location>
</feature>
<keyword evidence="5" id="KW-1185">Reference proteome</keyword>
<dbReference type="Gene3D" id="1.20.5.650">
    <property type="entry name" value="Single helix bin"/>
    <property type="match status" value="1"/>
</dbReference>
<dbReference type="Pfam" id="PF07741">
    <property type="entry name" value="BRF1"/>
    <property type="match status" value="1"/>
</dbReference>
<name>G7L1K7_MEDTR</name>
<dbReference type="STRING" id="3880.G7L1K7"/>
<reference evidence="4" key="3">
    <citation type="submission" date="2015-04" db="UniProtKB">
        <authorList>
            <consortium name="EnsemblPlants"/>
        </authorList>
    </citation>
    <scope>IDENTIFICATION</scope>
    <source>
        <strain evidence="4">cv. Jemalong A17</strain>
    </source>
</reference>
<sequence length="315" mass="35643">MGFISLSDFSISGVSRRRLPAVLWCALTAIPGSAAIREQLVELDLRESLFVEELNTMAKEHEKNSEFKASTSKNLPCQCEHKDSKVSYCVLGLCETCFKHVLKASNSAYKRQEKELLAAALERDDFESESSKDDDNDDSHRDDDSTAEAQDESESFSDIDDEEVDGYLLNEEERHYRQKTWENQYQEYYEEMKCVLRITISSGAVCRFLSMGWGVSSATGRLSLQFTCSFLVLPSSRCGIRCLDGWLGWEFVMPLGLAQQFQAFTGLGGGRKVRLCLLLVWHAVIWTIWASRNDLIFAGGLLREEPVVDRVKILA</sequence>
<dbReference type="PaxDb" id="3880-AES80941"/>